<dbReference type="EMBL" id="MLJW01000091">
    <property type="protein sequence ID" value="OIR00803.1"/>
    <property type="molecule type" value="Genomic_DNA"/>
</dbReference>
<reference evidence="1" key="1">
    <citation type="submission" date="2016-10" db="EMBL/GenBank/DDBJ databases">
        <title>Sequence of Gallionella enrichment culture.</title>
        <authorList>
            <person name="Poehlein A."/>
            <person name="Muehling M."/>
            <person name="Daniel R."/>
        </authorList>
    </citation>
    <scope>NUCLEOTIDE SEQUENCE</scope>
</reference>
<sequence>MTPSFRRQRTYLLANPIAPRDAVRFWNPYGSYGTLKKEPRLADLLADPIIGHVMHSDGIRPEHMRGLIADMRLRLGYL</sequence>
<name>A0A1J5RYM9_9ZZZZ</name>
<proteinExistence type="predicted"/>
<organism evidence="1">
    <name type="scientific">mine drainage metagenome</name>
    <dbReference type="NCBI Taxonomy" id="410659"/>
    <lineage>
        <taxon>unclassified sequences</taxon>
        <taxon>metagenomes</taxon>
        <taxon>ecological metagenomes</taxon>
    </lineage>
</organism>
<accession>A0A1J5RYM9</accession>
<protein>
    <submittedName>
        <fullName evidence="1">Uncharacterized protein</fullName>
    </submittedName>
</protein>
<evidence type="ECO:0000313" key="1">
    <source>
        <dbReference type="EMBL" id="OIR00803.1"/>
    </source>
</evidence>
<comment type="caution">
    <text evidence="1">The sequence shown here is derived from an EMBL/GenBank/DDBJ whole genome shotgun (WGS) entry which is preliminary data.</text>
</comment>
<gene>
    <name evidence="1" type="ORF">GALL_171400</name>
</gene>
<dbReference type="AlphaFoldDB" id="A0A1J5RYM9"/>